<dbReference type="EMBL" id="WJQU01000418">
    <property type="protein sequence ID" value="KAJ6634395.1"/>
    <property type="molecule type" value="Genomic_DNA"/>
</dbReference>
<dbReference type="PROSITE" id="PS50940">
    <property type="entry name" value="CHIT_BIND_II"/>
    <property type="match status" value="1"/>
</dbReference>
<keyword evidence="3" id="KW-1185">Reference proteome</keyword>
<feature type="non-terminal residue" evidence="2">
    <location>
        <position position="116"/>
    </location>
</feature>
<evidence type="ECO:0000313" key="3">
    <source>
        <dbReference type="Proteomes" id="UP001151699"/>
    </source>
</evidence>
<feature type="domain" description="Chitin-binding type-2" evidence="1">
    <location>
        <begin position="58"/>
        <end position="113"/>
    </location>
</feature>
<proteinExistence type="predicted"/>
<dbReference type="Gene3D" id="2.170.140.10">
    <property type="entry name" value="Chitin binding domain"/>
    <property type="match status" value="1"/>
</dbReference>
<dbReference type="InterPro" id="IPR036508">
    <property type="entry name" value="Chitin-bd_dom_sf"/>
</dbReference>
<evidence type="ECO:0000259" key="1">
    <source>
        <dbReference type="PROSITE" id="PS50940"/>
    </source>
</evidence>
<dbReference type="GO" id="GO:0005576">
    <property type="term" value="C:extracellular region"/>
    <property type="evidence" value="ECO:0007669"/>
    <property type="project" value="InterPro"/>
</dbReference>
<dbReference type="GO" id="GO:0008061">
    <property type="term" value="F:chitin binding"/>
    <property type="evidence" value="ECO:0007669"/>
    <property type="project" value="InterPro"/>
</dbReference>
<dbReference type="Pfam" id="PF01607">
    <property type="entry name" value="CBM_14"/>
    <property type="match status" value="1"/>
</dbReference>
<dbReference type="AlphaFoldDB" id="A0A9Q0MMN6"/>
<feature type="non-terminal residue" evidence="2">
    <location>
        <position position="1"/>
    </location>
</feature>
<dbReference type="Proteomes" id="UP001151699">
    <property type="component" value="Unassembled WGS sequence"/>
</dbReference>
<dbReference type="InterPro" id="IPR002557">
    <property type="entry name" value="Chitin-bd_dom"/>
</dbReference>
<dbReference type="SUPFAM" id="SSF57625">
    <property type="entry name" value="Invertebrate chitin-binding proteins"/>
    <property type="match status" value="1"/>
</dbReference>
<sequence length="116" mass="12831">RRLFCYYEYVATGSLANAGAAATYEKEIEKIHEDVKGKVSMCDAIGSPTNGRVRVGTCTACEESMEFLLSHDPADCTKFFLCSFGERFALECPVYNYYDPVMMLCSSDYKCSGPPG</sequence>
<protein>
    <recommendedName>
        <fullName evidence="1">Chitin-binding type-2 domain-containing protein</fullName>
    </recommendedName>
</protein>
<comment type="caution">
    <text evidence="2">The sequence shown here is derived from an EMBL/GenBank/DDBJ whole genome shotgun (WGS) entry which is preliminary data.</text>
</comment>
<accession>A0A9Q0MMN6</accession>
<organism evidence="2 3">
    <name type="scientific">Pseudolycoriella hygida</name>
    <dbReference type="NCBI Taxonomy" id="35572"/>
    <lineage>
        <taxon>Eukaryota</taxon>
        <taxon>Metazoa</taxon>
        <taxon>Ecdysozoa</taxon>
        <taxon>Arthropoda</taxon>
        <taxon>Hexapoda</taxon>
        <taxon>Insecta</taxon>
        <taxon>Pterygota</taxon>
        <taxon>Neoptera</taxon>
        <taxon>Endopterygota</taxon>
        <taxon>Diptera</taxon>
        <taxon>Nematocera</taxon>
        <taxon>Sciaroidea</taxon>
        <taxon>Sciaridae</taxon>
        <taxon>Pseudolycoriella</taxon>
    </lineage>
</organism>
<gene>
    <name evidence="2" type="ORF">Bhyg_17817</name>
</gene>
<name>A0A9Q0MMN6_9DIPT</name>
<evidence type="ECO:0000313" key="2">
    <source>
        <dbReference type="EMBL" id="KAJ6634395.1"/>
    </source>
</evidence>
<dbReference type="OrthoDB" id="6020543at2759"/>
<reference evidence="2" key="1">
    <citation type="submission" date="2022-07" db="EMBL/GenBank/DDBJ databases">
        <authorList>
            <person name="Trinca V."/>
            <person name="Uliana J.V.C."/>
            <person name="Torres T.T."/>
            <person name="Ward R.J."/>
            <person name="Monesi N."/>
        </authorList>
    </citation>
    <scope>NUCLEOTIDE SEQUENCE</scope>
    <source>
        <strain evidence="2">HSMRA1968</strain>
        <tissue evidence="2">Whole embryos</tissue>
    </source>
</reference>